<sequence>MPERDLVSWNSMMDGYVKSGQVEAARELFKEMPQRDLFSWTVMIDGYSKCGMIEAARQYFDRMPVRNVVSWNAMIDGYMKCRDCLSARRLFDEMPERNIVTWSSMVSGYEYNRRFMDALEIFQEMLKAGLVPNGAALVGALSAVSGLGLLDKGRWIHSYMRSNGIKIEGVLGTSLIDMYSKCGSIENALEVFQAIPRRRLGHWTAIIVGLGMHGMADQALNIFAEMQRKRINPHAITFIGILNACSHVGLVNEGRRYFEMMRSEYGMTPTAEHYGCLVDLLCRAGHLEEAKDVIEKMPMKSNEIIWMSLLSGCRSHGNVEIGEYAAKRAIELAPDATGCYVLLSNIYAAAGQWDNVSLLRGIMKERGLRKDPGCSSVEHGGMVHSFVVGDRSHPQTEDIYSKLNEIRERLKCAGYIPDTRQVLLYVEDKEKEVELAHHSERLAIAFGLINTEPGKTIQVVKNLRVCNDCHLVTKLLSDIYDREIIEEAPSKLKDPNTPKYAPTTFFLFMLQRIVA</sequence>
<accession>A0ACC2LSM9</accession>
<name>A0ACC2LSM9_PERAE</name>
<keyword evidence="2" id="KW-1185">Reference proteome</keyword>
<comment type="caution">
    <text evidence="1">The sequence shown here is derived from an EMBL/GenBank/DDBJ whole genome shotgun (WGS) entry which is preliminary data.</text>
</comment>
<protein>
    <submittedName>
        <fullName evidence="1">Uncharacterized protein</fullName>
    </submittedName>
</protein>
<organism evidence="1 2">
    <name type="scientific">Persea americana</name>
    <name type="common">Avocado</name>
    <dbReference type="NCBI Taxonomy" id="3435"/>
    <lineage>
        <taxon>Eukaryota</taxon>
        <taxon>Viridiplantae</taxon>
        <taxon>Streptophyta</taxon>
        <taxon>Embryophyta</taxon>
        <taxon>Tracheophyta</taxon>
        <taxon>Spermatophyta</taxon>
        <taxon>Magnoliopsida</taxon>
        <taxon>Magnoliidae</taxon>
        <taxon>Laurales</taxon>
        <taxon>Lauraceae</taxon>
        <taxon>Persea</taxon>
    </lineage>
</organism>
<evidence type="ECO:0000313" key="1">
    <source>
        <dbReference type="EMBL" id="KAJ8636198.1"/>
    </source>
</evidence>
<dbReference type="Proteomes" id="UP001234297">
    <property type="component" value="Chromosome 3"/>
</dbReference>
<reference evidence="1 2" key="1">
    <citation type="journal article" date="2022" name="Hortic Res">
        <title>A haplotype resolved chromosomal level avocado genome allows analysis of novel avocado genes.</title>
        <authorList>
            <person name="Nath O."/>
            <person name="Fletcher S.J."/>
            <person name="Hayward A."/>
            <person name="Shaw L.M."/>
            <person name="Masouleh A.K."/>
            <person name="Furtado A."/>
            <person name="Henry R.J."/>
            <person name="Mitter N."/>
        </authorList>
    </citation>
    <scope>NUCLEOTIDE SEQUENCE [LARGE SCALE GENOMIC DNA]</scope>
    <source>
        <strain evidence="2">cv. Hass</strain>
    </source>
</reference>
<evidence type="ECO:0000313" key="2">
    <source>
        <dbReference type="Proteomes" id="UP001234297"/>
    </source>
</evidence>
<proteinExistence type="predicted"/>
<gene>
    <name evidence="1" type="ORF">MRB53_010465</name>
</gene>
<dbReference type="EMBL" id="CM056811">
    <property type="protein sequence ID" value="KAJ8636198.1"/>
    <property type="molecule type" value="Genomic_DNA"/>
</dbReference>